<protein>
    <recommendedName>
        <fullName evidence="1">Rho-GAP domain-containing protein</fullName>
    </recommendedName>
</protein>
<dbReference type="Pfam" id="PF00620">
    <property type="entry name" value="RhoGAP"/>
    <property type="match status" value="1"/>
</dbReference>
<organism evidence="2 3">
    <name type="scientific">Patagioenas fasciata monilis</name>
    <dbReference type="NCBI Taxonomy" id="372326"/>
    <lineage>
        <taxon>Eukaryota</taxon>
        <taxon>Metazoa</taxon>
        <taxon>Chordata</taxon>
        <taxon>Craniata</taxon>
        <taxon>Vertebrata</taxon>
        <taxon>Euteleostomi</taxon>
        <taxon>Archelosauria</taxon>
        <taxon>Archosauria</taxon>
        <taxon>Dinosauria</taxon>
        <taxon>Saurischia</taxon>
        <taxon>Theropoda</taxon>
        <taxon>Coelurosauria</taxon>
        <taxon>Aves</taxon>
        <taxon>Neognathae</taxon>
        <taxon>Neoaves</taxon>
        <taxon>Columbimorphae</taxon>
        <taxon>Columbiformes</taxon>
        <taxon>Columbidae</taxon>
        <taxon>Patagioenas</taxon>
    </lineage>
</organism>
<dbReference type="PROSITE" id="PS50238">
    <property type="entry name" value="RHOGAP"/>
    <property type="match status" value="1"/>
</dbReference>
<dbReference type="EMBL" id="LSYS01009367">
    <property type="protein sequence ID" value="OPJ66944.1"/>
    <property type="molecule type" value="Genomic_DNA"/>
</dbReference>
<dbReference type="Gene3D" id="1.10.555.10">
    <property type="entry name" value="Rho GTPase activation protein"/>
    <property type="match status" value="1"/>
</dbReference>
<comment type="caution">
    <text evidence="2">The sequence shown here is derived from an EMBL/GenBank/DDBJ whole genome shotgun (WGS) entry which is preliminary data.</text>
</comment>
<reference evidence="2 3" key="1">
    <citation type="submission" date="2016-02" db="EMBL/GenBank/DDBJ databases">
        <title>Band-tailed pigeon sequencing and assembly.</title>
        <authorList>
            <person name="Soares A.E."/>
            <person name="Novak B.J."/>
            <person name="Rice E.S."/>
            <person name="O'Connell B."/>
            <person name="Chang D."/>
            <person name="Weber S."/>
            <person name="Shapiro B."/>
        </authorList>
    </citation>
    <scope>NUCLEOTIDE SEQUENCE [LARGE SCALE GENOMIC DNA]</scope>
    <source>
        <strain evidence="2">BTP2013</strain>
        <tissue evidence="2">Blood</tissue>
    </source>
</reference>
<name>A0A1V4J4H0_PATFA</name>
<evidence type="ECO:0000313" key="2">
    <source>
        <dbReference type="EMBL" id="OPJ66944.1"/>
    </source>
</evidence>
<dbReference type="AlphaFoldDB" id="A0A1V4J4H0"/>
<dbReference type="PANTHER" id="PTHR23179:SF26">
    <property type="entry name" value="T-CELL ACTIVATION RHO GTPASE-ACTIVATING PROTEIN"/>
    <property type="match status" value="1"/>
</dbReference>
<dbReference type="OrthoDB" id="27389at2759"/>
<dbReference type="PANTHER" id="PTHR23179">
    <property type="entry name" value="T-CELL ACTIVATION RHO GTPASE ACTIVATING PROTEIN-RELATED"/>
    <property type="match status" value="1"/>
</dbReference>
<evidence type="ECO:0000313" key="3">
    <source>
        <dbReference type="Proteomes" id="UP000190648"/>
    </source>
</evidence>
<dbReference type="InterPro" id="IPR000198">
    <property type="entry name" value="RhoGAP_dom"/>
</dbReference>
<gene>
    <name evidence="2" type="ORF">AV530_016897</name>
</gene>
<dbReference type="SMART" id="SM00324">
    <property type="entry name" value="RhoGAP"/>
    <property type="match status" value="1"/>
</dbReference>
<dbReference type="InterPro" id="IPR008936">
    <property type="entry name" value="Rho_GTPase_activation_prot"/>
</dbReference>
<keyword evidence="3" id="KW-1185">Reference proteome</keyword>
<dbReference type="GO" id="GO:0007165">
    <property type="term" value="P:signal transduction"/>
    <property type="evidence" value="ECO:0007669"/>
    <property type="project" value="InterPro"/>
</dbReference>
<sequence length="173" mass="19148">MQSSSPHLSAPLAAKLEVAGWLDLLALLHEQGPFTEGIFWLVASKHTSHEIREALDSGAQVHLTSQPVHLLAIILKDFLCKIPSKFLHAELYQQWMYALQKISRQERLAELKEVASKLPEPNLLLLKTLLSLLQNISRNATISKMTASSLAICVGPNLLSPPKEDTLALDVLM</sequence>
<evidence type="ECO:0000259" key="1">
    <source>
        <dbReference type="PROSITE" id="PS50238"/>
    </source>
</evidence>
<feature type="domain" description="Rho-GAP" evidence="1">
    <location>
        <begin position="1"/>
        <end position="173"/>
    </location>
</feature>
<accession>A0A1V4J4H0</accession>
<proteinExistence type="predicted"/>
<dbReference type="Proteomes" id="UP000190648">
    <property type="component" value="Unassembled WGS sequence"/>
</dbReference>
<dbReference type="SUPFAM" id="SSF48350">
    <property type="entry name" value="GTPase activation domain, GAP"/>
    <property type="match status" value="1"/>
</dbReference>
<dbReference type="GO" id="GO:0005096">
    <property type="term" value="F:GTPase activator activity"/>
    <property type="evidence" value="ECO:0007669"/>
    <property type="project" value="TreeGrafter"/>
</dbReference>